<organism evidence="2 3">
    <name type="scientific">Acinetobacter courvalinii</name>
    <dbReference type="NCBI Taxonomy" id="280147"/>
    <lineage>
        <taxon>Bacteria</taxon>
        <taxon>Pseudomonadati</taxon>
        <taxon>Pseudomonadota</taxon>
        <taxon>Gammaproteobacteria</taxon>
        <taxon>Moraxellales</taxon>
        <taxon>Moraxellaceae</taxon>
        <taxon>Acinetobacter</taxon>
    </lineage>
</organism>
<accession>A0AA42IAY5</accession>
<proteinExistence type="predicted"/>
<evidence type="ECO:0000313" key="2">
    <source>
        <dbReference type="EMBL" id="MDH0564687.1"/>
    </source>
</evidence>
<sequence length="292" mass="33532">MRQQYAVVVYFLIVGNLCLGDILMPLFPMLLPVSRSSNRPSVSGHTAFVQAIHSPTTSFSCAEETKLAPDDPQLAHDLMAVFGTDTLWQRAQQPQPVKKLGKNNKHHSQQKLATANPLSASWSTISSLLPFSNDLDLGANSDTDIYIQFLAKKNWTLPLGLQLNTAQIFRYGSSSKNYAETNLDLTQKLQHQNQLSSQFNVSKTQDTDYSWSNRTFQQLHFLSQDKLSYGIFSTGEYENRELRVNEWGPYFSWRRPIWRNWIFMQNDLNYLNVPATRQADHFSYQMSFEAQF</sequence>
<name>A0AA42IAY5_9GAMM</name>
<protein>
    <submittedName>
        <fullName evidence="2">Selenocysteine synthase</fullName>
    </submittedName>
</protein>
<feature type="transmembrane region" description="Helical" evidence="1">
    <location>
        <begin position="7"/>
        <end position="31"/>
    </location>
</feature>
<dbReference type="EMBL" id="JAOEEO010000004">
    <property type="protein sequence ID" value="MDH0564687.1"/>
    <property type="molecule type" value="Genomic_DNA"/>
</dbReference>
<dbReference type="AlphaFoldDB" id="A0AA42IAY5"/>
<keyword evidence="1" id="KW-1133">Transmembrane helix</keyword>
<comment type="caution">
    <text evidence="2">The sequence shown here is derived from an EMBL/GenBank/DDBJ whole genome shotgun (WGS) entry which is preliminary data.</text>
</comment>
<keyword evidence="1" id="KW-0472">Membrane</keyword>
<keyword evidence="1" id="KW-0812">Transmembrane</keyword>
<evidence type="ECO:0000313" key="3">
    <source>
        <dbReference type="Proteomes" id="UP001159329"/>
    </source>
</evidence>
<reference evidence="2" key="1">
    <citation type="submission" date="2022-09" db="EMBL/GenBank/DDBJ databases">
        <title>Intensive care unit water sources are persistently colonized with multi-drug resistant bacteria and are the site of extensive horizontal gene transfer of antibiotic resistance genes.</title>
        <authorList>
            <person name="Diorio-Toth L."/>
        </authorList>
    </citation>
    <scope>NUCLEOTIDE SEQUENCE</scope>
    <source>
        <strain evidence="2">GD04005</strain>
    </source>
</reference>
<dbReference type="Proteomes" id="UP001159329">
    <property type="component" value="Unassembled WGS sequence"/>
</dbReference>
<dbReference type="RefSeq" id="WP_279696217.1">
    <property type="nucleotide sequence ID" value="NZ_JAOEEO010000004.1"/>
</dbReference>
<evidence type="ECO:0000256" key="1">
    <source>
        <dbReference type="SAM" id="Phobius"/>
    </source>
</evidence>
<gene>
    <name evidence="2" type="ORF">N7644_13480</name>
</gene>